<dbReference type="AlphaFoldDB" id="A0A8J5IZJ5"/>
<organism evidence="3 4">
    <name type="scientific">Phytophthora aleatoria</name>
    <dbReference type="NCBI Taxonomy" id="2496075"/>
    <lineage>
        <taxon>Eukaryota</taxon>
        <taxon>Sar</taxon>
        <taxon>Stramenopiles</taxon>
        <taxon>Oomycota</taxon>
        <taxon>Peronosporomycetes</taxon>
        <taxon>Peronosporales</taxon>
        <taxon>Peronosporaceae</taxon>
        <taxon>Phytophthora</taxon>
    </lineage>
</organism>
<dbReference type="PANTHER" id="PTHR46388:SF2">
    <property type="entry name" value="NHL REPEAT-CONTAINING PROTEIN 2"/>
    <property type="match status" value="1"/>
</dbReference>
<dbReference type="Pfam" id="PF01436">
    <property type="entry name" value="NHL"/>
    <property type="match status" value="1"/>
</dbReference>
<dbReference type="EMBL" id="JAENGY010000368">
    <property type="protein sequence ID" value="KAG6964735.1"/>
    <property type="molecule type" value="Genomic_DNA"/>
</dbReference>
<keyword evidence="4" id="KW-1185">Reference proteome</keyword>
<name>A0A8J5IZJ5_9STRA</name>
<evidence type="ECO:0008006" key="5">
    <source>
        <dbReference type="Google" id="ProtNLM"/>
    </source>
</evidence>
<gene>
    <name evidence="3" type="ORF">JG688_00007578</name>
</gene>
<evidence type="ECO:0000256" key="2">
    <source>
        <dbReference type="PROSITE-ProRule" id="PRU00504"/>
    </source>
</evidence>
<feature type="repeat" description="NHL" evidence="2">
    <location>
        <begin position="150"/>
        <end position="174"/>
    </location>
</feature>
<evidence type="ECO:0000313" key="3">
    <source>
        <dbReference type="EMBL" id="KAG6964735.1"/>
    </source>
</evidence>
<sequence length="502" mass="54961">MARRHRSDNADEVRWIGSGRRGHMDGDSHIAELNRPFGICALYDGTLAFTDAHNNAVRFVISETRRGVRRCYVKTVESSGLLTPKGIAASSDERHFFVCDTGHHKIKLAALPSRSALADIGSIIDEVEMFAFAGNGKKGWRDGPALEASFNSPAGVCECPDGTIIVADTGNHCIRQIRRAVNGKLVVKTIAGAHASLEAKRGDGTQRFEPKRVSGYRDGVRSLFRGPSAVIAGPHGELLVADTMNNRIRGLLPPSGASSSWKVSTICGQDRPGYGDGNCEVALLDQPISLCWGVDTNTFFVADRGNACIRQVGRHYGNDLSYAWVRTIEVGCIPQAPHPVRSQELSQYSHPLGIVCMYHHDEEAVCPQLVVCDGGDNIIKMILLEGLEQHVLDTKGRFDIPKLSDRSTFPQSRSESRSCYDLEESLSPVSMYPDSQGLSENQFRDGGRICSCGASQALEEALKANAALQAENLRLKELLQCTFDEIELADKRFSENYQPQID</sequence>
<protein>
    <recommendedName>
        <fullName evidence="5">NHL repeat-containing protein</fullName>
    </recommendedName>
</protein>
<proteinExistence type="predicted"/>
<accession>A0A8J5IZJ5</accession>
<keyword evidence="1" id="KW-0677">Repeat</keyword>
<reference evidence="3" key="1">
    <citation type="submission" date="2021-01" db="EMBL/GenBank/DDBJ databases">
        <title>Phytophthora aleatoria, a newly-described species from Pinus radiata is distinct from Phytophthora cactorum isolates based on comparative genomics.</title>
        <authorList>
            <person name="Mcdougal R."/>
            <person name="Panda P."/>
            <person name="Williams N."/>
            <person name="Studholme D.J."/>
        </authorList>
    </citation>
    <scope>NUCLEOTIDE SEQUENCE</scope>
    <source>
        <strain evidence="3">NZFS 4037</strain>
    </source>
</reference>
<dbReference type="PANTHER" id="PTHR46388">
    <property type="entry name" value="NHL REPEAT-CONTAINING PROTEIN 2"/>
    <property type="match status" value="1"/>
</dbReference>
<evidence type="ECO:0000256" key="1">
    <source>
        <dbReference type="ARBA" id="ARBA00022737"/>
    </source>
</evidence>
<dbReference type="PROSITE" id="PS51125">
    <property type="entry name" value="NHL"/>
    <property type="match status" value="1"/>
</dbReference>
<dbReference type="Proteomes" id="UP000709295">
    <property type="component" value="Unassembled WGS sequence"/>
</dbReference>
<comment type="caution">
    <text evidence="3">The sequence shown here is derived from an EMBL/GenBank/DDBJ whole genome shotgun (WGS) entry which is preliminary data.</text>
</comment>
<dbReference type="InterPro" id="IPR001258">
    <property type="entry name" value="NHL_repeat"/>
</dbReference>
<evidence type="ECO:0000313" key="4">
    <source>
        <dbReference type="Proteomes" id="UP000709295"/>
    </source>
</evidence>